<keyword evidence="10 14" id="KW-0833">Ubl conjugation pathway</keyword>
<dbReference type="Gene3D" id="1.20.58.90">
    <property type="match status" value="1"/>
</dbReference>
<dbReference type="Proteomes" id="UP000254220">
    <property type="component" value="Unassembled WGS sequence"/>
</dbReference>
<accession>A0A379XR57</accession>
<dbReference type="PROSITE" id="PS52053">
    <property type="entry name" value="NEL"/>
    <property type="match status" value="1"/>
</dbReference>
<evidence type="ECO:0000256" key="3">
    <source>
        <dbReference type="ARBA" id="ARBA00004613"/>
    </source>
</evidence>
<dbReference type="InterPro" id="IPR001611">
    <property type="entry name" value="Leu-rich_rpt"/>
</dbReference>
<dbReference type="SUPFAM" id="SSF52058">
    <property type="entry name" value="L domain-like"/>
    <property type="match status" value="2"/>
</dbReference>
<evidence type="ECO:0000256" key="8">
    <source>
        <dbReference type="ARBA" id="ARBA00022679"/>
    </source>
</evidence>
<proteinExistence type="inferred from homology"/>
<comment type="similarity">
    <text evidence="4 14">Belongs to the LRR-containing bacterial E3 ligase family.</text>
</comment>
<organism evidence="16 17">
    <name type="scientific">Salmonella enterica subsp. indica</name>
    <dbReference type="NCBI Taxonomy" id="59207"/>
    <lineage>
        <taxon>Bacteria</taxon>
        <taxon>Pseudomonadati</taxon>
        <taxon>Pseudomonadota</taxon>
        <taxon>Gammaproteobacteria</taxon>
        <taxon>Enterobacterales</taxon>
        <taxon>Enterobacteriaceae</taxon>
        <taxon>Salmonella</taxon>
    </lineage>
</organism>
<dbReference type="InterPro" id="IPR032675">
    <property type="entry name" value="LRR_dom_sf"/>
</dbReference>
<comment type="subcellular location">
    <subcellularLocation>
        <location evidence="2">Host cytoplasm</location>
    </subcellularLocation>
    <subcellularLocation>
        <location evidence="3">Secreted</location>
    </subcellularLocation>
</comment>
<dbReference type="GO" id="GO:0016874">
    <property type="term" value="F:ligase activity"/>
    <property type="evidence" value="ECO:0007669"/>
    <property type="project" value="UniProtKB-KW"/>
</dbReference>
<reference evidence="16 17" key="1">
    <citation type="submission" date="2018-06" db="EMBL/GenBank/DDBJ databases">
        <authorList>
            <consortium name="Pathogen Informatics"/>
            <person name="Doyle S."/>
        </authorList>
    </citation>
    <scope>NUCLEOTIDE SEQUENCE [LARGE SCALE GENOMIC DNA]</scope>
    <source>
        <strain evidence="16 17">NCTC12420</strain>
    </source>
</reference>
<dbReference type="Gene3D" id="3.30.2440.10">
    <property type="entry name" value="Secreted effector protein SifA"/>
    <property type="match status" value="1"/>
</dbReference>
<dbReference type="AlphaFoldDB" id="A0A379XR57"/>
<dbReference type="GO" id="GO:0030430">
    <property type="term" value="C:host cell cytoplasm"/>
    <property type="evidence" value="ECO:0007669"/>
    <property type="project" value="UniProtKB-SubCell"/>
</dbReference>
<name>A0A379XR57_SALER</name>
<evidence type="ECO:0000259" key="15">
    <source>
        <dbReference type="PROSITE" id="PS52053"/>
    </source>
</evidence>
<evidence type="ECO:0000256" key="1">
    <source>
        <dbReference type="ARBA" id="ARBA00000900"/>
    </source>
</evidence>
<sequence length="839" mass="95468">MFNINNLRSTIRTGLPLPSSTETPSPEESVWRKVSTFFSAENQTEAWNCLMELCHPPQGIVPDNIRSTFDRLRELAFPALMDNIQSHTEELNQFCILDTDSREALVLTIEPYHYTITWDGVTMMYSYEIAHPQTGSAISDTVQLSLLDEYEAIWSEWLNNAPHEEAENRNTAVTRIRECLTRQSAELNLNNLHLTTLPARLPEHITVLTVSHNHLSVLTETLPAGLQQLDVSHNQLTTMPITLPEGVDNLDISNNQLRQLPLTLPVGLRKLEAANNRLAQLPDSFPPALEWLDVSNNRLSRLPQSIFNNFGAIMAENNPFTEQAMHNLQTLVSALDYRGPQVYFSQADTDLMSQNIPAYEAAWSSWIESAPTTEAANRRIAVDRMRDYLHNGGNHLDLGNLYLTSLPDALPENVTFLIISGNQLTELPQPLPENLRQLFVQRNSLNALPDTLPESLRILMASDNHLSSLPEHVPPGLLRLDVSSNRLIHLPESILHLSGISDVNVSRNPLSERVILNLQIITTATNYQGPQINFTMTGTSAYQDIRPLYRAVSDWLILTKESKLEQWAVFAGEANAPAFSRFLDRLGNTVNMRNNPHFKMKVTTLLERLTHDAKLREMIFTAVMDASESCEDRITFTYNNIQRIMMVHDAEQGTFDNSLAELVSAGREMFRLTQLEQIAQEKAKTLNLVDEIEIYLGYQNRLRERLKLMTSAPKMRFFGVSGIKDSDLEKAEMRVKTAENRQFREWFTLWEPWHKIIERIAPEIWTEIITEKNRIVETGEFIARVNDELRLAGRSDDIAAEATAGVKVMREIDLRLFNSATKRVLAKTDQEHLLKPQWA</sequence>
<keyword evidence="6 14" id="KW-0964">Secreted</keyword>
<evidence type="ECO:0000256" key="10">
    <source>
        <dbReference type="ARBA" id="ARBA00022786"/>
    </source>
</evidence>
<dbReference type="GO" id="GO:0061630">
    <property type="term" value="F:ubiquitin protein ligase activity"/>
    <property type="evidence" value="ECO:0007669"/>
    <property type="project" value="UniProtKB-EC"/>
</dbReference>
<dbReference type="InterPro" id="IPR032674">
    <property type="entry name" value="LRR_E3_ligase_N"/>
</dbReference>
<comment type="PTM">
    <text evidence="14">Ubiquitinated in the presence of host E1 ubiquitin-activating enzyme, E2 ubiquitin-conjugating enzyme and ubiquitin.</text>
</comment>
<feature type="domain" description="NEL" evidence="15">
    <location>
        <begin position="547"/>
        <end position="839"/>
    </location>
</feature>
<comment type="catalytic activity">
    <reaction evidence="1">
        <text>S-ubiquitinyl-[E2 ubiquitin-conjugating enzyme]-L-cysteine + [acceptor protein]-L-lysine = [E2 ubiquitin-conjugating enzyme]-L-cysteine + N(6)-ubiquitinyl-[acceptor protein]-L-lysine.</text>
        <dbReference type="EC" id="2.3.2.27"/>
    </reaction>
</comment>
<keyword evidence="13 14" id="KW-1035">Host cytoplasm</keyword>
<dbReference type="Gene3D" id="1.20.1270.130">
    <property type="entry name" value="Shigella T3SS effector IpaH domain"/>
    <property type="match status" value="1"/>
</dbReference>
<dbReference type="Gene3D" id="3.80.10.10">
    <property type="entry name" value="Ribonuclease Inhibitor"/>
    <property type="match status" value="2"/>
</dbReference>
<evidence type="ECO:0000313" key="17">
    <source>
        <dbReference type="Proteomes" id="UP000254220"/>
    </source>
</evidence>
<dbReference type="Gene3D" id="1.20.58.360">
    <property type="entry name" value="Shigella T3SS effector IpaH defines"/>
    <property type="match status" value="1"/>
</dbReference>
<dbReference type="PANTHER" id="PTHR47114">
    <property type="match status" value="1"/>
</dbReference>
<evidence type="ECO:0000256" key="11">
    <source>
        <dbReference type="ARBA" id="ARBA00022843"/>
    </source>
</evidence>
<keyword evidence="8 14" id="KW-0808">Transferase</keyword>
<evidence type="ECO:0000256" key="14">
    <source>
        <dbReference type="PROSITE-ProRule" id="PRU01398"/>
    </source>
</evidence>
<dbReference type="InterPro" id="IPR003591">
    <property type="entry name" value="Leu-rich_rpt_typical-subtyp"/>
</dbReference>
<dbReference type="PANTHER" id="PTHR47114:SF2">
    <property type="entry name" value="OLIGODENDROCYTE-MYELIN GLYCOPROTEIN"/>
    <property type="match status" value="1"/>
</dbReference>
<evidence type="ECO:0000256" key="7">
    <source>
        <dbReference type="ARBA" id="ARBA00022614"/>
    </source>
</evidence>
<dbReference type="InterPro" id="IPR051071">
    <property type="entry name" value="LRR-bact_E3_ubiq_ligases"/>
</dbReference>
<dbReference type="Pfam" id="PF00560">
    <property type="entry name" value="LRR_1"/>
    <property type="match status" value="1"/>
</dbReference>
<evidence type="ECO:0000313" key="16">
    <source>
        <dbReference type="EMBL" id="SUI02989.1"/>
    </source>
</evidence>
<dbReference type="GO" id="GO:0016567">
    <property type="term" value="P:protein ubiquitination"/>
    <property type="evidence" value="ECO:0007669"/>
    <property type="project" value="InterPro"/>
</dbReference>
<evidence type="ECO:0000256" key="6">
    <source>
        <dbReference type="ARBA" id="ARBA00022525"/>
    </source>
</evidence>
<keyword evidence="7" id="KW-0433">Leucine-rich repeat</keyword>
<evidence type="ECO:0000256" key="2">
    <source>
        <dbReference type="ARBA" id="ARBA00004192"/>
    </source>
</evidence>
<dbReference type="SMART" id="SM00369">
    <property type="entry name" value="LRR_TYP"/>
    <property type="match status" value="4"/>
</dbReference>
<dbReference type="SMART" id="SM00364">
    <property type="entry name" value="LRR_BAC"/>
    <property type="match status" value="9"/>
</dbReference>
<gene>
    <name evidence="16" type="primary">slrP_1</name>
    <name evidence="16" type="ORF">NCTC12420_02776</name>
</gene>
<keyword evidence="9" id="KW-0677">Repeat</keyword>
<evidence type="ECO:0000256" key="4">
    <source>
        <dbReference type="ARBA" id="ARBA00009868"/>
    </source>
</evidence>
<dbReference type="EC" id="2.3.2.27" evidence="5"/>
<evidence type="ECO:0000256" key="12">
    <source>
        <dbReference type="ARBA" id="ARBA00023026"/>
    </source>
</evidence>
<evidence type="ECO:0000256" key="13">
    <source>
        <dbReference type="ARBA" id="ARBA00023200"/>
    </source>
</evidence>
<feature type="active site" description="Glycyl thioester intermediate" evidence="14">
    <location>
        <position position="630"/>
    </location>
</feature>
<dbReference type="GO" id="GO:0005576">
    <property type="term" value="C:extracellular region"/>
    <property type="evidence" value="ECO:0007669"/>
    <property type="project" value="UniProtKB-SubCell"/>
</dbReference>
<dbReference type="Pfam" id="PF14496">
    <property type="entry name" value="NEL"/>
    <property type="match status" value="1"/>
</dbReference>
<dbReference type="Pfam" id="PF12468">
    <property type="entry name" value="LRR_TTSS"/>
    <property type="match status" value="1"/>
</dbReference>
<protein>
    <recommendedName>
        <fullName evidence="5">RING-type E3 ubiquitin transferase</fullName>
        <ecNumber evidence="5">2.3.2.27</ecNumber>
    </recommendedName>
</protein>
<evidence type="ECO:0000256" key="5">
    <source>
        <dbReference type="ARBA" id="ARBA00012483"/>
    </source>
</evidence>
<evidence type="ECO:0000256" key="9">
    <source>
        <dbReference type="ARBA" id="ARBA00022737"/>
    </source>
</evidence>
<dbReference type="EMBL" id="UGYB01000001">
    <property type="protein sequence ID" value="SUI02989.1"/>
    <property type="molecule type" value="Genomic_DNA"/>
</dbReference>
<keyword evidence="11 14" id="KW-0832">Ubl conjugation</keyword>
<dbReference type="InterPro" id="IPR029487">
    <property type="entry name" value="NEL_dom"/>
</dbReference>
<keyword evidence="12" id="KW-0843">Virulence</keyword>
<keyword evidence="16" id="KW-0436">Ligase</keyword>
<dbReference type="PROSITE" id="PS51450">
    <property type="entry name" value="LRR"/>
    <property type="match status" value="1"/>
</dbReference>